<evidence type="ECO:0000256" key="1">
    <source>
        <dbReference type="ARBA" id="ARBA00010515"/>
    </source>
</evidence>
<proteinExistence type="inferred from homology"/>
<comment type="caution">
    <text evidence="4">The sequence shown here is derived from an EMBL/GenBank/DDBJ whole genome shotgun (WGS) entry which is preliminary data.</text>
</comment>
<dbReference type="GO" id="GO:0004806">
    <property type="term" value="F:triacylglycerol lipase activity"/>
    <property type="evidence" value="ECO:0007669"/>
    <property type="project" value="TreeGrafter"/>
</dbReference>
<dbReference type="OrthoDB" id="9806180at2"/>
<protein>
    <submittedName>
        <fullName evidence="4">Alpha/beta hydrolase</fullName>
    </submittedName>
</protein>
<gene>
    <name evidence="4" type="ORF">C9E81_10435</name>
</gene>
<dbReference type="InterPro" id="IPR002168">
    <property type="entry name" value="Lipase_GDXG_HIS_AS"/>
</dbReference>
<dbReference type="Proteomes" id="UP000273516">
    <property type="component" value="Unassembled WGS sequence"/>
</dbReference>
<reference evidence="4 5" key="1">
    <citation type="submission" date="2018-07" db="EMBL/GenBank/DDBJ databases">
        <authorList>
            <person name="Zhang Y."/>
            <person name="Wang L."/>
            <person name="Ma S."/>
        </authorList>
    </citation>
    <scope>NUCLEOTIDE SEQUENCE [LARGE SCALE GENOMIC DNA]</scope>
    <source>
        <strain evidence="4 5">4-2</strain>
    </source>
</reference>
<dbReference type="EMBL" id="QOKZ01000003">
    <property type="protein sequence ID" value="RMC35628.1"/>
    <property type="molecule type" value="Genomic_DNA"/>
</dbReference>
<dbReference type="AlphaFoldDB" id="A0A3M0MCZ3"/>
<evidence type="ECO:0000313" key="4">
    <source>
        <dbReference type="EMBL" id="RMC35628.1"/>
    </source>
</evidence>
<dbReference type="GO" id="GO:0005829">
    <property type="term" value="C:cytosol"/>
    <property type="evidence" value="ECO:0007669"/>
    <property type="project" value="TreeGrafter"/>
</dbReference>
<accession>A0A3M0MCZ3</accession>
<organism evidence="4 5">
    <name type="scientific">Paracoccus alkanivorans</name>
    <dbReference type="NCBI Taxonomy" id="2116655"/>
    <lineage>
        <taxon>Bacteria</taxon>
        <taxon>Pseudomonadati</taxon>
        <taxon>Pseudomonadota</taxon>
        <taxon>Alphaproteobacteria</taxon>
        <taxon>Rhodobacterales</taxon>
        <taxon>Paracoccaceae</taxon>
        <taxon>Paracoccus</taxon>
    </lineage>
</organism>
<sequence>MTMPGPQMQSVLDRLAREDAGLDDPTLLEPQFGRTLAALGNMRWNDPLPDMAEARNVMHAGMPARWVVPKNDRGTAAILHVHGGGWAFCSPITHEGASRRLAIACACPVLTVDYRLAPEHPFPAGLDDVLDAWHARDRVRNWGIAGDSAGANLALAAMLRLIGEAAELPVMGLLFYGVYDADFSTESYIAHADGPGLTRDKMIRYWNWYAPEALRRDPAVAPLAANDAQLGKLPPLYFNAATLDPLLSDTENMVARLRTLGRSDHYNRFEGVVHGFMQMGLALPEARDAFARAGEVFQQNTAEEGGTEREEE</sequence>
<evidence type="ECO:0000256" key="2">
    <source>
        <dbReference type="ARBA" id="ARBA00022801"/>
    </source>
</evidence>
<dbReference type="InterPro" id="IPR013094">
    <property type="entry name" value="AB_hydrolase_3"/>
</dbReference>
<dbReference type="PANTHER" id="PTHR23025">
    <property type="entry name" value="TRIACYLGLYCEROL LIPASE"/>
    <property type="match status" value="1"/>
</dbReference>
<dbReference type="GO" id="GO:0019433">
    <property type="term" value="P:triglyceride catabolic process"/>
    <property type="evidence" value="ECO:0007669"/>
    <property type="project" value="TreeGrafter"/>
</dbReference>
<feature type="domain" description="Alpha/beta hydrolase fold-3" evidence="3">
    <location>
        <begin position="78"/>
        <end position="277"/>
    </location>
</feature>
<dbReference type="RefSeq" id="WP_122112250.1">
    <property type="nucleotide sequence ID" value="NZ_QOKZ01000003.1"/>
</dbReference>
<dbReference type="PROSITE" id="PS01173">
    <property type="entry name" value="LIPASE_GDXG_HIS"/>
    <property type="match status" value="1"/>
</dbReference>
<comment type="similarity">
    <text evidence="1">Belongs to the 'GDXG' lipolytic enzyme family.</text>
</comment>
<dbReference type="SUPFAM" id="SSF53474">
    <property type="entry name" value="alpha/beta-Hydrolases"/>
    <property type="match status" value="1"/>
</dbReference>
<name>A0A3M0MCZ3_9RHOB</name>
<dbReference type="InterPro" id="IPR029058">
    <property type="entry name" value="AB_hydrolase_fold"/>
</dbReference>
<evidence type="ECO:0000313" key="5">
    <source>
        <dbReference type="Proteomes" id="UP000273516"/>
    </source>
</evidence>
<dbReference type="PANTHER" id="PTHR23025:SF3">
    <property type="entry name" value="HORMONE-SENSITIVE LIPASE"/>
    <property type="match status" value="1"/>
</dbReference>
<keyword evidence="5" id="KW-1185">Reference proteome</keyword>
<dbReference type="Gene3D" id="3.40.50.1820">
    <property type="entry name" value="alpha/beta hydrolase"/>
    <property type="match status" value="1"/>
</dbReference>
<dbReference type="Pfam" id="PF07859">
    <property type="entry name" value="Abhydrolase_3"/>
    <property type="match status" value="1"/>
</dbReference>
<dbReference type="GO" id="GO:0004771">
    <property type="term" value="F:sterol ester esterase activity"/>
    <property type="evidence" value="ECO:0007669"/>
    <property type="project" value="TreeGrafter"/>
</dbReference>
<evidence type="ECO:0000259" key="3">
    <source>
        <dbReference type="Pfam" id="PF07859"/>
    </source>
</evidence>
<keyword evidence="2 4" id="KW-0378">Hydrolase</keyword>